<dbReference type="PaxDb" id="30732-ENSOMEP00000029132"/>
<keyword evidence="1" id="KW-0175">Coiled coil</keyword>
<dbReference type="AlphaFoldDB" id="A0A3B3DG94"/>
<dbReference type="GeneTree" id="ENSGT00940000155053"/>
<accession>A0A3B3DG94</accession>
<feature type="region of interest" description="Disordered" evidence="2">
    <location>
        <begin position="182"/>
        <end position="238"/>
    </location>
</feature>
<feature type="region of interest" description="Disordered" evidence="2">
    <location>
        <begin position="1"/>
        <end position="65"/>
    </location>
</feature>
<dbReference type="GeneID" id="112151231"/>
<dbReference type="Ensembl" id="ENSOMET00000018344.1">
    <property type="protein sequence ID" value="ENSOMEP00000029132.1"/>
    <property type="gene ID" value="ENSOMEG00000012590.1"/>
</dbReference>
<evidence type="ECO:0000313" key="4">
    <source>
        <dbReference type="Proteomes" id="UP000261560"/>
    </source>
</evidence>
<evidence type="ECO:0000313" key="3">
    <source>
        <dbReference type="Ensembl" id="ENSOMEP00000029132.1"/>
    </source>
</evidence>
<evidence type="ECO:0000256" key="1">
    <source>
        <dbReference type="SAM" id="Coils"/>
    </source>
</evidence>
<keyword evidence="4" id="KW-1185">Reference proteome</keyword>
<feature type="compositionally biased region" description="Polar residues" evidence="2">
    <location>
        <begin position="207"/>
        <end position="238"/>
    </location>
</feature>
<dbReference type="RefSeq" id="XP_024135786.1">
    <property type="nucleotide sequence ID" value="XM_024280018.2"/>
</dbReference>
<evidence type="ECO:0000256" key="2">
    <source>
        <dbReference type="SAM" id="MobiDB-lite"/>
    </source>
</evidence>
<feature type="compositionally biased region" description="Basic and acidic residues" evidence="2">
    <location>
        <begin position="1"/>
        <end position="37"/>
    </location>
</feature>
<reference evidence="3" key="2">
    <citation type="submission" date="2025-09" db="UniProtKB">
        <authorList>
            <consortium name="Ensembl"/>
        </authorList>
    </citation>
    <scope>IDENTIFICATION</scope>
</reference>
<dbReference type="PANTHER" id="PTHR14604:SF3">
    <property type="entry name" value="SPERM-ASSOCIATED ANTIGEN 16 PROTEIN"/>
    <property type="match status" value="1"/>
</dbReference>
<dbReference type="KEGG" id="oml:112151231"/>
<dbReference type="OMA" id="KCEKQQP"/>
<feature type="compositionally biased region" description="Basic and acidic residues" evidence="2">
    <location>
        <begin position="191"/>
        <end position="205"/>
    </location>
</feature>
<reference evidence="3" key="1">
    <citation type="submission" date="2025-08" db="UniProtKB">
        <authorList>
            <consortium name="Ensembl"/>
        </authorList>
    </citation>
    <scope>IDENTIFICATION</scope>
</reference>
<dbReference type="OrthoDB" id="538223at2759"/>
<organism evidence="3 4">
    <name type="scientific">Oryzias melastigma</name>
    <name type="common">Marine medaka</name>
    <dbReference type="NCBI Taxonomy" id="30732"/>
    <lineage>
        <taxon>Eukaryota</taxon>
        <taxon>Metazoa</taxon>
        <taxon>Chordata</taxon>
        <taxon>Craniata</taxon>
        <taxon>Vertebrata</taxon>
        <taxon>Euteleostomi</taxon>
        <taxon>Actinopterygii</taxon>
        <taxon>Neopterygii</taxon>
        <taxon>Teleostei</taxon>
        <taxon>Neoteleostei</taxon>
        <taxon>Acanthomorphata</taxon>
        <taxon>Ovalentaria</taxon>
        <taxon>Atherinomorphae</taxon>
        <taxon>Beloniformes</taxon>
        <taxon>Adrianichthyidae</taxon>
        <taxon>Oryziinae</taxon>
        <taxon>Oryzias</taxon>
    </lineage>
</organism>
<proteinExistence type="predicted"/>
<feature type="coiled-coil region" evidence="1">
    <location>
        <begin position="146"/>
        <end position="180"/>
    </location>
</feature>
<name>A0A3B3DG94_ORYME</name>
<dbReference type="Proteomes" id="UP000261560">
    <property type="component" value="Unplaced"/>
</dbReference>
<dbReference type="InterPro" id="IPR050995">
    <property type="entry name" value="WD-F-box_domain-protein"/>
</dbReference>
<dbReference type="STRING" id="30732.ENSOMEP00000029132"/>
<dbReference type="PANTHER" id="PTHR14604">
    <property type="entry name" value="WD40 REPEAT PF20"/>
    <property type="match status" value="1"/>
</dbReference>
<protein>
    <submittedName>
        <fullName evidence="3">Sperm-associated antigen 16 protein-like</fullName>
    </submittedName>
</protein>
<sequence>MSVADKNIEKEPDHLVSDDDLRCGDSLDNERAFTKEEEGLEATGKVVQTRAGATSGAIPGPSDTLNPPAVVDYLRNFLFKAGMSETLHCFQTEWYEMIQKGLVDEDRADLVPDVYFQNQRLESELEVARMETELSRRTAAATAEALERLQRAVDVERRLQNRLKQENKRLSEESRKLRLKCEKQQPTVQQRMDEKSRVAAEKDKSVLQPQIDQQRSSSVESTLNKTNPRNAVSKTAHI</sequence>